<evidence type="ECO:0000313" key="4">
    <source>
        <dbReference type="Proteomes" id="UP001595925"/>
    </source>
</evidence>
<feature type="compositionally biased region" description="Basic and acidic residues" evidence="1">
    <location>
        <begin position="8"/>
        <end position="18"/>
    </location>
</feature>
<dbReference type="InterPro" id="IPR055933">
    <property type="entry name" value="DUF7511"/>
</dbReference>
<keyword evidence="4" id="KW-1185">Reference proteome</keyword>
<evidence type="ECO:0000313" key="3">
    <source>
        <dbReference type="EMBL" id="MFC4987637.1"/>
    </source>
</evidence>
<feature type="domain" description="DUF7511" evidence="2">
    <location>
        <begin position="23"/>
        <end position="65"/>
    </location>
</feature>
<evidence type="ECO:0000259" key="2">
    <source>
        <dbReference type="Pfam" id="PF24351"/>
    </source>
</evidence>
<sequence length="65" mass="7284">MNGTTDGSDGRPGARDRTTTVPLEAVVVRYEHRPDRRTLSPKERATRTAWLTADLEAFVDLDDAR</sequence>
<dbReference type="AlphaFoldDB" id="A0ABD5QF38"/>
<dbReference type="Proteomes" id="UP001595925">
    <property type="component" value="Unassembled WGS sequence"/>
</dbReference>
<evidence type="ECO:0000256" key="1">
    <source>
        <dbReference type="SAM" id="MobiDB-lite"/>
    </source>
</evidence>
<dbReference type="RefSeq" id="WP_114576964.1">
    <property type="nucleotide sequence ID" value="NZ_JAIVEF010000002.1"/>
</dbReference>
<organism evidence="3 4">
    <name type="scientific">Saliphagus infecundisoli</name>
    <dbReference type="NCBI Taxonomy" id="1849069"/>
    <lineage>
        <taxon>Archaea</taxon>
        <taxon>Methanobacteriati</taxon>
        <taxon>Methanobacteriota</taxon>
        <taxon>Stenosarchaea group</taxon>
        <taxon>Halobacteria</taxon>
        <taxon>Halobacteriales</taxon>
        <taxon>Natrialbaceae</taxon>
        <taxon>Saliphagus</taxon>
    </lineage>
</organism>
<dbReference type="EMBL" id="JBHSJG010000029">
    <property type="protein sequence ID" value="MFC4987637.1"/>
    <property type="molecule type" value="Genomic_DNA"/>
</dbReference>
<gene>
    <name evidence="3" type="ORF">ACFPFO_07655</name>
</gene>
<comment type="caution">
    <text evidence="3">The sequence shown here is derived from an EMBL/GenBank/DDBJ whole genome shotgun (WGS) entry which is preliminary data.</text>
</comment>
<accession>A0ABD5QF38</accession>
<dbReference type="Pfam" id="PF24351">
    <property type="entry name" value="DUF7511"/>
    <property type="match status" value="1"/>
</dbReference>
<feature type="region of interest" description="Disordered" evidence="1">
    <location>
        <begin position="1"/>
        <end position="22"/>
    </location>
</feature>
<protein>
    <recommendedName>
        <fullName evidence="2">DUF7511 domain-containing protein</fullName>
    </recommendedName>
</protein>
<reference evidence="3 4" key="1">
    <citation type="journal article" date="2019" name="Int. J. Syst. Evol. Microbiol.">
        <title>The Global Catalogue of Microorganisms (GCM) 10K type strain sequencing project: providing services to taxonomists for standard genome sequencing and annotation.</title>
        <authorList>
            <consortium name="The Broad Institute Genomics Platform"/>
            <consortium name="The Broad Institute Genome Sequencing Center for Infectious Disease"/>
            <person name="Wu L."/>
            <person name="Ma J."/>
        </authorList>
    </citation>
    <scope>NUCLEOTIDE SEQUENCE [LARGE SCALE GENOMIC DNA]</scope>
    <source>
        <strain evidence="3 4">CGMCC 1.15824</strain>
    </source>
</reference>
<name>A0ABD5QF38_9EURY</name>
<proteinExistence type="predicted"/>